<protein>
    <recommendedName>
        <fullName evidence="3">Serpin domain-containing protein</fullName>
    </recommendedName>
</protein>
<dbReference type="Gene3D" id="2.30.39.10">
    <property type="entry name" value="Alpha-1-antitrypsin, domain 1"/>
    <property type="match status" value="1"/>
</dbReference>
<evidence type="ECO:0000313" key="5">
    <source>
        <dbReference type="Proteomes" id="UP000699462"/>
    </source>
</evidence>
<dbReference type="PANTHER" id="PTHR11461">
    <property type="entry name" value="SERINE PROTEASE INHIBITOR, SERPIN"/>
    <property type="match status" value="1"/>
</dbReference>
<evidence type="ECO:0000313" key="4">
    <source>
        <dbReference type="EMBL" id="KAF8572101.1"/>
    </source>
</evidence>
<accession>A0A8T0DZZ0</accession>
<gene>
    <name evidence="4" type="ORF">P879_00273</name>
</gene>
<feature type="domain" description="Serpin" evidence="3">
    <location>
        <begin position="2"/>
        <end position="205"/>
    </location>
</feature>
<dbReference type="InterPro" id="IPR023795">
    <property type="entry name" value="Serpin_CS"/>
</dbReference>
<dbReference type="InterPro" id="IPR000215">
    <property type="entry name" value="Serpin_fam"/>
</dbReference>
<dbReference type="PROSITE" id="PS00284">
    <property type="entry name" value="SERPIN"/>
    <property type="match status" value="1"/>
</dbReference>
<evidence type="ECO:0000256" key="2">
    <source>
        <dbReference type="RuleBase" id="RU000411"/>
    </source>
</evidence>
<comment type="caution">
    <text evidence="4">The sequence shown here is derived from an EMBL/GenBank/DDBJ whole genome shotgun (WGS) entry which is preliminary data.</text>
</comment>
<dbReference type="PANTHER" id="PTHR11461:SF211">
    <property type="entry name" value="GH10112P-RELATED"/>
    <property type="match status" value="1"/>
</dbReference>
<dbReference type="InterPro" id="IPR023796">
    <property type="entry name" value="Serpin_dom"/>
</dbReference>
<dbReference type="OrthoDB" id="671595at2759"/>
<dbReference type="GO" id="GO:0004867">
    <property type="term" value="F:serine-type endopeptidase inhibitor activity"/>
    <property type="evidence" value="ECO:0007669"/>
    <property type="project" value="InterPro"/>
</dbReference>
<keyword evidence="5" id="KW-1185">Reference proteome</keyword>
<dbReference type="SMART" id="SM00093">
    <property type="entry name" value="SERPIN"/>
    <property type="match status" value="1"/>
</dbReference>
<organism evidence="4 5">
    <name type="scientific">Paragonimus westermani</name>
    <dbReference type="NCBI Taxonomy" id="34504"/>
    <lineage>
        <taxon>Eukaryota</taxon>
        <taxon>Metazoa</taxon>
        <taxon>Spiralia</taxon>
        <taxon>Lophotrochozoa</taxon>
        <taxon>Platyhelminthes</taxon>
        <taxon>Trematoda</taxon>
        <taxon>Digenea</taxon>
        <taxon>Plagiorchiida</taxon>
        <taxon>Troglotremata</taxon>
        <taxon>Troglotrematidae</taxon>
        <taxon>Paragonimus</taxon>
    </lineage>
</organism>
<dbReference type="AlphaFoldDB" id="A0A8T0DZZ0"/>
<dbReference type="EMBL" id="JTDF01000174">
    <property type="protein sequence ID" value="KAF8572101.1"/>
    <property type="molecule type" value="Genomic_DNA"/>
</dbReference>
<dbReference type="Pfam" id="PF00079">
    <property type="entry name" value="Serpin"/>
    <property type="match status" value="1"/>
</dbReference>
<evidence type="ECO:0000256" key="1">
    <source>
        <dbReference type="ARBA" id="ARBA00009500"/>
    </source>
</evidence>
<comment type="similarity">
    <text evidence="1 2">Belongs to the serpin family.</text>
</comment>
<dbReference type="SUPFAM" id="SSF56574">
    <property type="entry name" value="Serpins"/>
    <property type="match status" value="1"/>
</dbReference>
<dbReference type="Proteomes" id="UP000699462">
    <property type="component" value="Unassembled WGS sequence"/>
</dbReference>
<dbReference type="InterPro" id="IPR042185">
    <property type="entry name" value="Serpin_sf_2"/>
</dbReference>
<reference evidence="4 5" key="1">
    <citation type="submission" date="2019-07" db="EMBL/GenBank/DDBJ databases">
        <title>Annotation for the trematode Paragonimus westermani.</title>
        <authorList>
            <person name="Choi Y.-J."/>
        </authorList>
    </citation>
    <scope>NUCLEOTIDE SEQUENCE [LARGE SCALE GENOMIC DNA]</scope>
    <source>
        <strain evidence="4">180907_Pwestermani</strain>
    </source>
</reference>
<proteinExistence type="inferred from homology"/>
<dbReference type="Gene3D" id="3.30.497.10">
    <property type="entry name" value="Antithrombin, subunit I, domain 2"/>
    <property type="match status" value="1"/>
</dbReference>
<sequence>MMGSQGRTREQIVKAINLDRNIEETKSHDLLSKRMAGLLLNNDSLNLLVIKYSWSMLLILPNELHGLPDALTYLRQPGRLAQIIQGEFKSREVHLYLPRFKIHQGHGMNEKKKMTTLGIYDAFTPGAADFSPICGNYPLHLDQMRHKATLFIHEDGVTPGALSVFAGDPVHGIPPPDEFRFDHPFFLAIVAQDQVPVFLGHVVEPEVI</sequence>
<evidence type="ECO:0000259" key="3">
    <source>
        <dbReference type="SMART" id="SM00093"/>
    </source>
</evidence>
<dbReference type="GO" id="GO:0005615">
    <property type="term" value="C:extracellular space"/>
    <property type="evidence" value="ECO:0007669"/>
    <property type="project" value="InterPro"/>
</dbReference>
<dbReference type="InterPro" id="IPR036186">
    <property type="entry name" value="Serpin_sf"/>
</dbReference>
<name>A0A8T0DZZ0_9TREM</name>
<dbReference type="InterPro" id="IPR042178">
    <property type="entry name" value="Serpin_sf_1"/>
</dbReference>